<reference evidence="1" key="1">
    <citation type="submission" date="2022-06" db="EMBL/GenBank/DDBJ databases">
        <authorList>
            <person name="Berger JAMES D."/>
            <person name="Berger JAMES D."/>
        </authorList>
    </citation>
    <scope>NUCLEOTIDE SEQUENCE [LARGE SCALE GENOMIC DNA]</scope>
</reference>
<keyword evidence="1" id="KW-1185">Reference proteome</keyword>
<organism evidence="1 2">
    <name type="scientific">Trichobilharzia regenti</name>
    <name type="common">Nasal bird schistosome</name>
    <dbReference type="NCBI Taxonomy" id="157069"/>
    <lineage>
        <taxon>Eukaryota</taxon>
        <taxon>Metazoa</taxon>
        <taxon>Spiralia</taxon>
        <taxon>Lophotrochozoa</taxon>
        <taxon>Platyhelminthes</taxon>
        <taxon>Trematoda</taxon>
        <taxon>Digenea</taxon>
        <taxon>Strigeidida</taxon>
        <taxon>Schistosomatoidea</taxon>
        <taxon>Schistosomatidae</taxon>
        <taxon>Trichobilharzia</taxon>
    </lineage>
</organism>
<sequence length="107" mass="12551">MNSVSGKCAFLVAFMYTSETMKEIIKLIFDMIDLMKQLESFKEKKSAFTDAVHMNFPTDAEANLILFGQSSKKIQKKREFRKQLLNLLQFVDCKFSQFYLIMTLEKQ</sequence>
<evidence type="ECO:0000313" key="3">
    <source>
        <dbReference type="WBParaSite" id="TREG1_12330.2"/>
    </source>
</evidence>
<accession>A0AA85IUS2</accession>
<dbReference type="WBParaSite" id="TREG1_12330.1">
    <property type="protein sequence ID" value="TREG1_12330.1"/>
    <property type="gene ID" value="TREG1_12330"/>
</dbReference>
<proteinExistence type="predicted"/>
<reference evidence="2 3" key="2">
    <citation type="submission" date="2023-11" db="UniProtKB">
        <authorList>
            <consortium name="WormBaseParasite"/>
        </authorList>
    </citation>
    <scope>IDENTIFICATION</scope>
</reference>
<evidence type="ECO:0000313" key="2">
    <source>
        <dbReference type="WBParaSite" id="TREG1_12330.1"/>
    </source>
</evidence>
<name>A0AA85IUS2_TRIRE</name>
<protein>
    <submittedName>
        <fullName evidence="2 3">Uncharacterized protein</fullName>
    </submittedName>
</protein>
<dbReference type="WBParaSite" id="TREG1_12330.2">
    <property type="protein sequence ID" value="TREG1_12330.2"/>
    <property type="gene ID" value="TREG1_12330"/>
</dbReference>
<dbReference type="Proteomes" id="UP000050795">
    <property type="component" value="Unassembled WGS sequence"/>
</dbReference>
<evidence type="ECO:0000313" key="1">
    <source>
        <dbReference type="Proteomes" id="UP000050795"/>
    </source>
</evidence>
<dbReference type="AlphaFoldDB" id="A0AA85IUS2"/>